<dbReference type="NCBIfam" id="TIGR00120">
    <property type="entry name" value="ArgJ"/>
    <property type="match status" value="1"/>
</dbReference>
<feature type="chain" id="PRO_5023258334" description="Arginine biosynthesis bifunctional protein ArgJ alpha chain" evidence="8">
    <location>
        <begin position="1"/>
        <end position="196"/>
    </location>
</feature>
<dbReference type="InterPro" id="IPR016117">
    <property type="entry name" value="ArgJ-like_dom_sf"/>
</dbReference>
<dbReference type="FunFam" id="3.60.70.12:FF:000001">
    <property type="entry name" value="Arginine biosynthesis bifunctional protein ArgJ, chloroplastic"/>
    <property type="match status" value="1"/>
</dbReference>
<evidence type="ECO:0000256" key="3">
    <source>
        <dbReference type="ARBA" id="ARBA00022571"/>
    </source>
</evidence>
<reference evidence="9 10" key="1">
    <citation type="submission" date="2018-06" db="EMBL/GenBank/DDBJ databases">
        <title>Draft Genome Sequence of a Novel Marine Bacterium Related to the Verrucomicrobia.</title>
        <authorList>
            <person name="Vosseberg J."/>
            <person name="Martijn J."/>
            <person name="Ettema T.J.G."/>
        </authorList>
    </citation>
    <scope>NUCLEOTIDE SEQUENCE [LARGE SCALE GENOMIC DNA]</scope>
    <source>
        <strain evidence="9">TARA_B100001123</strain>
    </source>
</reference>
<keyword evidence="5 8" id="KW-0808">Transferase</keyword>
<sequence>MSNRFIETVSHGLVDVPGFQVSGVNCGVRAPTNRRLDLALIHSLFPCNAAGVFTSNAAPSATVHLNRKTLAGSGPFYGIVANSGNANAWTGDRGLDDAREMCRRAEASCNVTTDSFFVCSTGHIGFPLPMKNIRKGIQKAHRSLGTSERHGLDNAQAIMTTDTCEKRVTVKIPYQDSIITLSGIAKGAGMIDPNMATMLAFLATDACVPNRILQTILKSAVDSSFNAITIDGDQSTNDTVLLLANGNSDIKINRKNHILYDQLNSAVTYVCGILANKIVSDGERTTKVVEIIVNGAQSNRNAEKVARAIGGSLLVKSSWFGNDPNWGRIVDAIGYSGAAMREDRVDMNFFEFSEKKTRRSVVVLKLGKPVNRNRLIWKEIVSNPRFGIEIKLGTGLGSYRLLSTDITAEYVNFNKSE</sequence>
<feature type="chain" id="PRO_5023258333" description="Arginine biosynthesis bifunctional protein ArgJ beta chain" evidence="8">
    <location>
        <begin position="197"/>
        <end position="417"/>
    </location>
</feature>
<dbReference type="UniPathway" id="UPA00068">
    <property type="reaction ID" value="UER00106"/>
</dbReference>
<evidence type="ECO:0000256" key="6">
    <source>
        <dbReference type="ARBA" id="ARBA00022813"/>
    </source>
</evidence>
<comment type="caution">
    <text evidence="8">Lacks conserved residue(s) required for the propagation of feature annotation.</text>
</comment>
<evidence type="ECO:0000313" key="10">
    <source>
        <dbReference type="Proteomes" id="UP000247465"/>
    </source>
</evidence>
<dbReference type="CDD" id="cd02152">
    <property type="entry name" value="OAT"/>
    <property type="match status" value="1"/>
</dbReference>
<keyword evidence="8" id="KW-0963">Cytoplasm</keyword>
<name>A0A2Z4ACC2_9BACT</name>
<keyword evidence="8" id="KW-0511">Multifunctional enzyme</keyword>
<dbReference type="NCBIfam" id="NF003802">
    <property type="entry name" value="PRK05388.1"/>
    <property type="match status" value="1"/>
</dbReference>
<dbReference type="GO" id="GO:0004358">
    <property type="term" value="F:L-glutamate N-acetyltransferase activity, acting on acetyl-L-ornithine as donor"/>
    <property type="evidence" value="ECO:0007669"/>
    <property type="project" value="UniProtKB-UniRule"/>
</dbReference>
<dbReference type="PANTHER" id="PTHR23100:SF0">
    <property type="entry name" value="ARGININE BIOSYNTHESIS BIFUNCTIONAL PROTEIN ARGJ, MITOCHONDRIAL"/>
    <property type="match status" value="1"/>
</dbReference>
<protein>
    <recommendedName>
        <fullName evidence="8">Arginine biosynthesis bifunctional protein ArgJ</fullName>
    </recommendedName>
    <domain>
        <recommendedName>
            <fullName evidence="8">Glutamate N-acetyltransferase</fullName>
            <ecNumber evidence="8">2.3.1.35</ecNumber>
        </recommendedName>
        <alternativeName>
            <fullName evidence="8">Ornithine acetyltransferase</fullName>
            <shortName evidence="8">OATase</shortName>
        </alternativeName>
        <alternativeName>
            <fullName evidence="8">Ornithine transacetylase</fullName>
        </alternativeName>
    </domain>
    <domain>
        <recommendedName>
            <fullName evidence="8">Amino-acid acetyltransferase</fullName>
            <ecNumber evidence="8">2.3.1.1</ecNumber>
        </recommendedName>
        <alternativeName>
            <fullName evidence="8">N-acetylglutamate synthase</fullName>
            <shortName evidence="8">AGSase</shortName>
        </alternativeName>
    </domain>
    <component>
        <recommendedName>
            <fullName evidence="8">Arginine biosynthesis bifunctional protein ArgJ alpha chain</fullName>
        </recommendedName>
    </component>
    <component>
        <recommendedName>
            <fullName evidence="8">Arginine biosynthesis bifunctional protein ArgJ beta chain</fullName>
        </recommendedName>
    </component>
</protein>
<feature type="site" description="Involved in the stabilization of negative charge on the oxyanion by the formation of the oxyanion hole" evidence="8">
    <location>
        <position position="122"/>
    </location>
</feature>
<proteinExistence type="inferred from homology"/>
<comment type="function">
    <text evidence="8">Catalyzes two activities which are involved in the cyclic version of arginine biosynthesis: the synthesis of N-acetylglutamate from glutamate and acetyl-CoA as the acetyl donor, and of ornithine by transacetylation between N(2)-acetylornithine and glutamate.</text>
</comment>
<dbReference type="HAMAP" id="MF_01106">
    <property type="entry name" value="ArgJ"/>
    <property type="match status" value="1"/>
</dbReference>
<evidence type="ECO:0000313" key="9">
    <source>
        <dbReference type="EMBL" id="AWT59739.1"/>
    </source>
</evidence>
<dbReference type="GO" id="GO:0006526">
    <property type="term" value="P:L-arginine biosynthetic process"/>
    <property type="evidence" value="ECO:0007669"/>
    <property type="project" value="UniProtKB-UniRule"/>
</dbReference>
<evidence type="ECO:0000256" key="1">
    <source>
        <dbReference type="ARBA" id="ARBA00006774"/>
    </source>
</evidence>
<dbReference type="PANTHER" id="PTHR23100">
    <property type="entry name" value="ARGININE BIOSYNTHESIS BIFUNCTIONAL PROTEIN ARGJ"/>
    <property type="match status" value="1"/>
</dbReference>
<feature type="binding site" evidence="8">
    <location>
        <position position="283"/>
    </location>
    <ligand>
        <name>substrate</name>
    </ligand>
</feature>
<keyword evidence="4 8" id="KW-0028">Amino-acid biosynthesis</keyword>
<feature type="binding site" evidence="8">
    <location>
        <position position="186"/>
    </location>
    <ligand>
        <name>substrate</name>
    </ligand>
</feature>
<keyword evidence="7 8" id="KW-0012">Acyltransferase</keyword>
<dbReference type="GO" id="GO:0005737">
    <property type="term" value="C:cytoplasm"/>
    <property type="evidence" value="ECO:0007669"/>
    <property type="project" value="UniProtKB-SubCell"/>
</dbReference>
<comment type="pathway">
    <text evidence="8">Amino-acid biosynthesis; L-arginine biosynthesis; N(2)-acetyl-L-ornithine from L-glutamate: step 1/4.</text>
</comment>
<dbReference type="Proteomes" id="UP000247465">
    <property type="component" value="Chromosome"/>
</dbReference>
<dbReference type="EMBL" id="CP029803">
    <property type="protein sequence ID" value="AWT59739.1"/>
    <property type="molecule type" value="Genomic_DNA"/>
</dbReference>
<dbReference type="GO" id="GO:0006592">
    <property type="term" value="P:ornithine biosynthetic process"/>
    <property type="evidence" value="ECO:0007669"/>
    <property type="project" value="TreeGrafter"/>
</dbReference>
<feature type="site" description="Cleavage; by autolysis" evidence="8">
    <location>
        <begin position="196"/>
        <end position="197"/>
    </location>
</feature>
<dbReference type="EC" id="2.3.1.35" evidence="8"/>
<feature type="binding site" evidence="8">
    <location>
        <position position="160"/>
    </location>
    <ligand>
        <name>substrate</name>
    </ligand>
</feature>
<evidence type="ECO:0000256" key="7">
    <source>
        <dbReference type="ARBA" id="ARBA00023315"/>
    </source>
</evidence>
<comment type="similarity">
    <text evidence="1 8">Belongs to the ArgJ family.</text>
</comment>
<keyword evidence="3 8" id="KW-0055">Arginine biosynthesis</keyword>
<evidence type="ECO:0000256" key="5">
    <source>
        <dbReference type="ARBA" id="ARBA00022679"/>
    </source>
</evidence>
<feature type="binding site" evidence="8">
    <location>
        <position position="414"/>
    </location>
    <ligand>
        <name>substrate</name>
    </ligand>
</feature>
<dbReference type="Pfam" id="PF01960">
    <property type="entry name" value="ArgJ"/>
    <property type="match status" value="1"/>
</dbReference>
<evidence type="ECO:0000256" key="8">
    <source>
        <dbReference type="HAMAP-Rule" id="MF_01106"/>
    </source>
</evidence>
<accession>A0A2Z4ACC2</accession>
<dbReference type="Gene3D" id="3.10.20.340">
    <property type="entry name" value="ArgJ beta chain, C-terminal domain"/>
    <property type="match status" value="1"/>
</dbReference>
<comment type="catalytic activity">
    <reaction evidence="8">
        <text>N(2)-acetyl-L-ornithine + L-glutamate = N-acetyl-L-glutamate + L-ornithine</text>
        <dbReference type="Rhea" id="RHEA:15349"/>
        <dbReference type="ChEBI" id="CHEBI:29985"/>
        <dbReference type="ChEBI" id="CHEBI:44337"/>
        <dbReference type="ChEBI" id="CHEBI:46911"/>
        <dbReference type="ChEBI" id="CHEBI:57805"/>
        <dbReference type="EC" id="2.3.1.35"/>
    </reaction>
</comment>
<comment type="catalytic activity">
    <reaction evidence="8">
        <text>L-glutamate + acetyl-CoA = N-acetyl-L-glutamate + CoA + H(+)</text>
        <dbReference type="Rhea" id="RHEA:24292"/>
        <dbReference type="ChEBI" id="CHEBI:15378"/>
        <dbReference type="ChEBI" id="CHEBI:29985"/>
        <dbReference type="ChEBI" id="CHEBI:44337"/>
        <dbReference type="ChEBI" id="CHEBI:57287"/>
        <dbReference type="ChEBI" id="CHEBI:57288"/>
        <dbReference type="EC" id="2.3.1.1"/>
    </reaction>
</comment>
<dbReference type="InterPro" id="IPR002813">
    <property type="entry name" value="Arg_biosynth_ArgJ"/>
</dbReference>
<keyword evidence="6 8" id="KW-0068">Autocatalytic cleavage</keyword>
<dbReference type="EC" id="2.3.1.1" evidence="8"/>
<feature type="active site" description="Nucleophile" evidence="8">
    <location>
        <position position="197"/>
    </location>
</feature>
<dbReference type="AlphaFoldDB" id="A0A2Z4ACC2"/>
<dbReference type="Gene3D" id="3.60.70.12">
    <property type="entry name" value="L-amino peptidase D-ALA esterase/amidase"/>
    <property type="match status" value="1"/>
</dbReference>
<dbReference type="KEGG" id="mtar:DF168_00933"/>
<evidence type="ECO:0000256" key="4">
    <source>
        <dbReference type="ARBA" id="ARBA00022605"/>
    </source>
</evidence>
<comment type="subunit">
    <text evidence="2 8">Heterotetramer of two alpha and two beta chains.</text>
</comment>
<dbReference type="InterPro" id="IPR042195">
    <property type="entry name" value="ArgJ_beta_C"/>
</dbReference>
<comment type="pathway">
    <text evidence="8">Amino-acid biosynthesis; L-arginine biosynthesis; L-ornithine and N-acetyl-L-glutamate from L-glutamate and N(2)-acetyl-L-ornithine (cyclic): step 1/1.</text>
</comment>
<dbReference type="GO" id="GO:0004042">
    <property type="term" value="F:L-glutamate N-acetyltransferase activity"/>
    <property type="evidence" value="ECO:0007669"/>
    <property type="project" value="UniProtKB-UniRule"/>
</dbReference>
<dbReference type="SUPFAM" id="SSF56266">
    <property type="entry name" value="DmpA/ArgJ-like"/>
    <property type="match status" value="1"/>
</dbReference>
<feature type="site" description="Involved in the stabilization of negative charge on the oxyanion by the formation of the oxyanion hole" evidence="8">
    <location>
        <position position="121"/>
    </location>
</feature>
<comment type="subcellular location">
    <subcellularLocation>
        <location evidence="8">Cytoplasm</location>
    </subcellularLocation>
</comment>
<feature type="binding site" evidence="8">
    <location>
        <position position="197"/>
    </location>
    <ligand>
        <name>substrate</name>
    </ligand>
</feature>
<evidence type="ECO:0000256" key="2">
    <source>
        <dbReference type="ARBA" id="ARBA00011475"/>
    </source>
</evidence>
<organism evidence="9 10">
    <name type="scientific">Candidatus Moanibacter tarae</name>
    <dbReference type="NCBI Taxonomy" id="2200854"/>
    <lineage>
        <taxon>Bacteria</taxon>
        <taxon>Pseudomonadati</taxon>
        <taxon>Verrucomicrobiota</taxon>
        <taxon>Opitutia</taxon>
        <taxon>Puniceicoccales</taxon>
        <taxon>Puniceicoccales incertae sedis</taxon>
        <taxon>Candidatus Moanibacter</taxon>
    </lineage>
</organism>
<gene>
    <name evidence="8 9" type="primary">argJ</name>
    <name evidence="9" type="ORF">DF168_00933</name>
</gene>